<reference evidence="2" key="1">
    <citation type="journal article" date="2019" name="Int. J. Syst. Evol. Microbiol.">
        <title>The Global Catalogue of Microorganisms (GCM) 10K type strain sequencing project: providing services to taxonomists for standard genome sequencing and annotation.</title>
        <authorList>
            <consortium name="The Broad Institute Genomics Platform"/>
            <consortium name="The Broad Institute Genome Sequencing Center for Infectious Disease"/>
            <person name="Wu L."/>
            <person name="Ma J."/>
        </authorList>
    </citation>
    <scope>NUCLEOTIDE SEQUENCE [LARGE SCALE GENOMIC DNA]</scope>
    <source>
        <strain evidence="2">CGMCC 1.18578</strain>
    </source>
</reference>
<dbReference type="Proteomes" id="UP001596108">
    <property type="component" value="Unassembled WGS sequence"/>
</dbReference>
<accession>A0ABW0QU09</accession>
<comment type="caution">
    <text evidence="1">The sequence shown here is derived from an EMBL/GenBank/DDBJ whole genome shotgun (WGS) entry which is preliminary data.</text>
</comment>
<sequence length="76" mass="8523">MKKPETTPQDAAAPETAPVREVRVRVLTEHRLNFGTAQKPIYKTKDDEIGCAPEVAERLAVRGYVEIMKEDELNGN</sequence>
<proteinExistence type="predicted"/>
<keyword evidence="2" id="KW-1185">Reference proteome</keyword>
<name>A0ABW0QU09_9BACL</name>
<dbReference type="EMBL" id="JBHSNC010000010">
    <property type="protein sequence ID" value="MFC5528471.1"/>
    <property type="molecule type" value="Genomic_DNA"/>
</dbReference>
<dbReference type="RefSeq" id="WP_378110310.1">
    <property type="nucleotide sequence ID" value="NZ_JBHSNC010000010.1"/>
</dbReference>
<evidence type="ECO:0000313" key="2">
    <source>
        <dbReference type="Proteomes" id="UP001596108"/>
    </source>
</evidence>
<organism evidence="1 2">
    <name type="scientific">Cohnella yongneupensis</name>
    <dbReference type="NCBI Taxonomy" id="425006"/>
    <lineage>
        <taxon>Bacteria</taxon>
        <taxon>Bacillati</taxon>
        <taxon>Bacillota</taxon>
        <taxon>Bacilli</taxon>
        <taxon>Bacillales</taxon>
        <taxon>Paenibacillaceae</taxon>
        <taxon>Cohnella</taxon>
    </lineage>
</organism>
<evidence type="ECO:0000313" key="1">
    <source>
        <dbReference type="EMBL" id="MFC5528471.1"/>
    </source>
</evidence>
<protein>
    <submittedName>
        <fullName evidence="1">Uncharacterized protein</fullName>
    </submittedName>
</protein>
<gene>
    <name evidence="1" type="ORF">ACFPQ4_03265</name>
</gene>